<sequence length="1219" mass="125455">MATVLLPGDPRRLGGYWLAGRLGEGGQGVVYEAYDEAGRRVAVKVLRSAGGPGDARARVRFAKEVAAARRVAPFCTARVIAADLEGPQPYIVSEFVAGPSLRAAVARDGPYGPEELHRLATGIATALAAIHGASVVHRDLKPDNVLIGPEGPRVIDFGIARTSDMSLTTTGHVAGTPAFMAPESVLGARVGAAVDVWAWGAVTLFAATGREPFAEGAARLPVPGGGPEAAGQALTGVAALLHRILAADPDLTALGEPLRGLVARALDKNPEARPDADTVLATLLGHPSPRGEALLAEGTRTAEGLGPLRALAPPPLAAVAEEAYGALVPADQALVPRILLRMVAPGEGNDDSPRPVPEDELLDGVVDRETAGRVLSGFARADLVVREGETVALAAAALLRAWPRLRGWVDADRAGLRVQRPLTEAARTWDLNGRRPGDLYQGTALETAVGWAATARHHVTLNTLEKAFLDASRALARDRARRRRRLTAALAVLVAVAAASAGLALDQKSSAKRQRDVAVARRLAALAETSRSSDPTRAMALSVAAWRLAGVPEARAALYSSLAQPLRRIDPPPPVTADARFDLSGDGRLLAVADAGRAVLWDVAAHRVAGGAQGVAAAPDAVALSSDGRRLAVSGGGRLRVWDLSTGRPLGPAFGNGALEMTFAPDGRRLAVLAPGHRGQVWDALRGVELLDVRDERAEGVTVSARRAAVLLDDGRFRLYEPAAARSGSGRSGLERSGLEQSGGARRLPAPAGGRGDAVAFSPDGRTLAVGRGGNVAFWDLSTGRRHGAVLEGASAEWLAYGDGGRLVLTFDRTGVGLWSADGGGLLAYSTPEDTTGMPDIRVATGEAGGPVLRYLLSGGRVATVDAAAGARSTAVSPSAVAAAFAPGARTLAVSPPGAGPVLSDPVSGARLGPSLGGTPAGALAFASDGRTLASVPYASVPNASVPHASVSRPDEARGPGDAATVSLWSVPDGRPLRRIPIARAASVGGLAAGGHVLAAAPVAGDYEPVRVWDLSSGVEVPVPRRTGWDVMAVSPDGRVLVVGGRDATLIDLVAGTSTSRPFGPVLDGVRSIAFSPDGSAIATGFHEAGVGLWDARTLRRAGTLAPEKGRFDDVVALAYSPDGRLIATGGTSGEVRLWDAAARSPLGLPYAVHAGPVLALAFGADGRYLYSAGKDGTLRRYTMDPQRAAAEVCARAGGGLGDDDWRRLVPEAPYRKVC</sequence>
<dbReference type="PROSITE" id="PS00108">
    <property type="entry name" value="PROTEIN_KINASE_ST"/>
    <property type="match status" value="1"/>
</dbReference>
<dbReference type="InterPro" id="IPR000719">
    <property type="entry name" value="Prot_kinase_dom"/>
</dbReference>
<dbReference type="Pfam" id="PF00069">
    <property type="entry name" value="Pkinase"/>
    <property type="match status" value="1"/>
</dbReference>
<dbReference type="RefSeq" id="WP_191053302.1">
    <property type="nucleotide sequence ID" value="NZ_JACXRZ010000016.1"/>
</dbReference>
<dbReference type="SMART" id="SM00320">
    <property type="entry name" value="WD40"/>
    <property type="match status" value="7"/>
</dbReference>
<dbReference type="InterPro" id="IPR015943">
    <property type="entry name" value="WD40/YVTN_repeat-like_dom_sf"/>
</dbReference>
<evidence type="ECO:0000313" key="9">
    <source>
        <dbReference type="Proteomes" id="UP000653231"/>
    </source>
</evidence>
<dbReference type="EMBL" id="JACXRZ010000016">
    <property type="protein sequence ID" value="MBD3145916.1"/>
    <property type="molecule type" value="Genomic_DNA"/>
</dbReference>
<evidence type="ECO:0000256" key="3">
    <source>
        <dbReference type="ARBA" id="ARBA00022777"/>
    </source>
</evidence>
<dbReference type="SUPFAM" id="SSF50998">
    <property type="entry name" value="Quinoprotein alcohol dehydrogenase-like"/>
    <property type="match status" value="1"/>
</dbReference>
<feature type="repeat" description="WD" evidence="5">
    <location>
        <begin position="1070"/>
        <end position="1104"/>
    </location>
</feature>
<dbReference type="Gene3D" id="1.10.510.10">
    <property type="entry name" value="Transferase(Phosphotransferase) domain 1"/>
    <property type="match status" value="1"/>
</dbReference>
<dbReference type="PROSITE" id="PS50082">
    <property type="entry name" value="WD_REPEATS_2"/>
    <property type="match status" value="3"/>
</dbReference>
<dbReference type="Gene3D" id="2.130.10.10">
    <property type="entry name" value="YVTN repeat-like/Quinoprotein amine dehydrogenase"/>
    <property type="match status" value="4"/>
</dbReference>
<dbReference type="CDD" id="cd14014">
    <property type="entry name" value="STKc_PknB_like"/>
    <property type="match status" value="1"/>
</dbReference>
<evidence type="ECO:0000256" key="1">
    <source>
        <dbReference type="ARBA" id="ARBA00022679"/>
    </source>
</evidence>
<evidence type="ECO:0000256" key="4">
    <source>
        <dbReference type="ARBA" id="ARBA00022840"/>
    </source>
</evidence>
<keyword evidence="1" id="KW-0808">Transferase</keyword>
<keyword evidence="2" id="KW-0547">Nucleotide-binding</keyword>
<evidence type="ECO:0000256" key="6">
    <source>
        <dbReference type="SAM" id="MobiDB-lite"/>
    </source>
</evidence>
<dbReference type="GO" id="GO:0016301">
    <property type="term" value="F:kinase activity"/>
    <property type="evidence" value="ECO:0007669"/>
    <property type="project" value="UniProtKB-KW"/>
</dbReference>
<dbReference type="Gene3D" id="3.30.200.20">
    <property type="entry name" value="Phosphorylase Kinase, domain 1"/>
    <property type="match status" value="1"/>
</dbReference>
<dbReference type="InterPro" id="IPR001680">
    <property type="entry name" value="WD40_rpt"/>
</dbReference>
<proteinExistence type="predicted"/>
<comment type="caution">
    <text evidence="8">The sequence shown here is derived from an EMBL/GenBank/DDBJ whole genome shotgun (WGS) entry which is preliminary data.</text>
</comment>
<name>A0ABR8L6P5_9ACTN</name>
<reference evidence="8 9" key="1">
    <citation type="submission" date="2020-09" db="EMBL/GenBank/DDBJ databases">
        <title>Actinomycete isolated from the Camponotus japonicus Mayr.</title>
        <authorList>
            <person name="Gong X."/>
        </authorList>
    </citation>
    <scope>NUCLEOTIDE SEQUENCE [LARGE SCALE GENOMIC DNA]</scope>
    <source>
        <strain evidence="8 9">2C-HV3</strain>
    </source>
</reference>
<evidence type="ECO:0000313" key="8">
    <source>
        <dbReference type="EMBL" id="MBD3145916.1"/>
    </source>
</evidence>
<dbReference type="InterPro" id="IPR008271">
    <property type="entry name" value="Ser/Thr_kinase_AS"/>
</dbReference>
<dbReference type="PANTHER" id="PTHR43289">
    <property type="entry name" value="MITOGEN-ACTIVATED PROTEIN KINASE KINASE KINASE 20-RELATED"/>
    <property type="match status" value="1"/>
</dbReference>
<organism evidence="8 9">
    <name type="scientific">Microbispora bryophytorum subsp. camponoti</name>
    <dbReference type="NCBI Taxonomy" id="1677852"/>
    <lineage>
        <taxon>Bacteria</taxon>
        <taxon>Bacillati</taxon>
        <taxon>Actinomycetota</taxon>
        <taxon>Actinomycetes</taxon>
        <taxon>Streptosporangiales</taxon>
        <taxon>Streptosporangiaceae</taxon>
        <taxon>Microbispora</taxon>
    </lineage>
</organism>
<dbReference type="InterPro" id="IPR011009">
    <property type="entry name" value="Kinase-like_dom_sf"/>
</dbReference>
<evidence type="ECO:0000256" key="5">
    <source>
        <dbReference type="PROSITE-ProRule" id="PRU00221"/>
    </source>
</evidence>
<dbReference type="SUPFAM" id="SSF56112">
    <property type="entry name" value="Protein kinase-like (PK-like)"/>
    <property type="match status" value="1"/>
</dbReference>
<dbReference type="Pfam" id="PF00400">
    <property type="entry name" value="WD40"/>
    <property type="match status" value="3"/>
</dbReference>
<feature type="compositionally biased region" description="Low complexity" evidence="6">
    <location>
        <begin position="739"/>
        <end position="752"/>
    </location>
</feature>
<dbReference type="InterPro" id="IPR049052">
    <property type="entry name" value="nSTAND1"/>
</dbReference>
<dbReference type="PROSITE" id="PS50011">
    <property type="entry name" value="PROTEIN_KINASE_DOM"/>
    <property type="match status" value="1"/>
</dbReference>
<keyword evidence="4" id="KW-0067">ATP-binding</keyword>
<keyword evidence="5" id="KW-0853">WD repeat</keyword>
<feature type="region of interest" description="Disordered" evidence="6">
    <location>
        <begin position="945"/>
        <end position="965"/>
    </location>
</feature>
<evidence type="ECO:0000256" key="2">
    <source>
        <dbReference type="ARBA" id="ARBA00022741"/>
    </source>
</evidence>
<evidence type="ECO:0000259" key="7">
    <source>
        <dbReference type="PROSITE" id="PS50011"/>
    </source>
</evidence>
<gene>
    <name evidence="8" type="ORF">IEQ31_22370</name>
</gene>
<dbReference type="InterPro" id="IPR011047">
    <property type="entry name" value="Quinoprotein_ADH-like_sf"/>
</dbReference>
<feature type="domain" description="Protein kinase" evidence="7">
    <location>
        <begin position="16"/>
        <end position="289"/>
    </location>
</feature>
<keyword evidence="3 8" id="KW-0418">Kinase</keyword>
<feature type="repeat" description="WD" evidence="5">
    <location>
        <begin position="1151"/>
        <end position="1192"/>
    </location>
</feature>
<dbReference type="PROSITE" id="PS50294">
    <property type="entry name" value="WD_REPEATS_REGION"/>
    <property type="match status" value="1"/>
</dbReference>
<dbReference type="Proteomes" id="UP000653231">
    <property type="component" value="Unassembled WGS sequence"/>
</dbReference>
<keyword evidence="9" id="KW-1185">Reference proteome</keyword>
<dbReference type="PANTHER" id="PTHR43289:SF34">
    <property type="entry name" value="SERINE_THREONINE-PROTEIN KINASE YBDM-RELATED"/>
    <property type="match status" value="1"/>
</dbReference>
<protein>
    <submittedName>
        <fullName evidence="8">Protein kinase</fullName>
    </submittedName>
</protein>
<dbReference type="SMART" id="SM00220">
    <property type="entry name" value="S_TKc"/>
    <property type="match status" value="1"/>
</dbReference>
<dbReference type="Pfam" id="PF20703">
    <property type="entry name" value="nSTAND1"/>
    <property type="match status" value="1"/>
</dbReference>
<feature type="repeat" description="WD" evidence="5">
    <location>
        <begin position="1108"/>
        <end position="1140"/>
    </location>
</feature>
<feature type="region of interest" description="Disordered" evidence="6">
    <location>
        <begin position="726"/>
        <end position="756"/>
    </location>
</feature>
<accession>A0ABR8L6P5</accession>